<dbReference type="GO" id="GO:0005829">
    <property type="term" value="C:cytosol"/>
    <property type="evidence" value="ECO:0007669"/>
    <property type="project" value="TreeGrafter"/>
</dbReference>
<dbReference type="OrthoDB" id="3210767at2"/>
<comment type="caution">
    <text evidence="1">The sequence shown here is derived from an EMBL/GenBank/DDBJ whole genome shotgun (WGS) entry which is preliminary data.</text>
</comment>
<evidence type="ECO:0000313" key="2">
    <source>
        <dbReference type="Proteomes" id="UP000010301"/>
    </source>
</evidence>
<sequence length="267" mass="29014">MLVLLPPSEGKTSPEAASTTLKLAEIAPFKTQLAAAREDVLNALEKISAQPDALEVLGVGPRLSAEIEANTHLRNAPTAPAYEIYSGVLFENGEIAKRGEIYQPQLNFQVLVQSALFGLVDLQTRIPAYRLSMDTKLGELGALATFWKKQLTPLLTDLSDHEIIVDCRSGSYIKAWPALQTKATTHQLLRVNVVRERNGKRSVVSHNAKKFRGMLAGALIEANAEGTLSDSLESVLQVAQSLIGKDDVIGVETSVQKNYTELIIVTV</sequence>
<reference evidence="1 2" key="1">
    <citation type="submission" date="2009-01" db="EMBL/GenBank/DDBJ databases">
        <authorList>
            <person name="Qin X."/>
            <person name="Bachman B."/>
            <person name="Battles P."/>
            <person name="Bell A."/>
            <person name="Bess C."/>
            <person name="Bickham C."/>
            <person name="Chaboub L."/>
            <person name="Chen D."/>
            <person name="Coyle M."/>
            <person name="Deiros D.R."/>
            <person name="Dinh H."/>
            <person name="Forbes L."/>
            <person name="Fowler G."/>
            <person name="Francisco L."/>
            <person name="Fu Q."/>
            <person name="Gubbala S."/>
            <person name="Hale W."/>
            <person name="Han Y."/>
            <person name="Hemphill L."/>
            <person name="Highlander S.K."/>
            <person name="Hirani K."/>
            <person name="Hogues M."/>
            <person name="Jackson L."/>
            <person name="Jakkamsetti A."/>
            <person name="Javaid M."/>
            <person name="Jiang H."/>
            <person name="Korchina V."/>
            <person name="Kovar C."/>
            <person name="Lara F."/>
            <person name="Lee S."/>
            <person name="Mata R."/>
            <person name="Mathew T."/>
            <person name="Moen C."/>
            <person name="Morales K."/>
            <person name="Munidasa M."/>
            <person name="Nazareth L."/>
            <person name="Ngo R."/>
            <person name="Nguyen L."/>
            <person name="Okwuonu G."/>
            <person name="Ongeri F."/>
            <person name="Patil S."/>
            <person name="Petrosino J."/>
            <person name="Pham C."/>
            <person name="Pham P."/>
            <person name="Pu L.-L."/>
            <person name="Puazo M."/>
            <person name="Raj R."/>
            <person name="Reid J."/>
            <person name="Rouhana J."/>
            <person name="Saada N."/>
            <person name="Shang Y."/>
            <person name="Simmons D."/>
            <person name="Thornton R."/>
            <person name="Warren J."/>
            <person name="Weissenberger G."/>
            <person name="Zhang J."/>
            <person name="Zhang L."/>
            <person name="Zhou C."/>
            <person name="Zhu D."/>
            <person name="Muzny D."/>
            <person name="Worley K."/>
            <person name="Gibbs R."/>
        </authorList>
    </citation>
    <scope>NUCLEOTIDE SEQUENCE [LARGE SCALE GENOMIC DNA]</scope>
    <source>
        <strain evidence="1 2">DSM 15436</strain>
    </source>
</reference>
<evidence type="ECO:0000313" key="1">
    <source>
        <dbReference type="EMBL" id="EEH63510.1"/>
    </source>
</evidence>
<dbReference type="InterPro" id="IPR005583">
    <property type="entry name" value="YaaA"/>
</dbReference>
<name>C0W1D7_9ACTO</name>
<dbReference type="RefSeq" id="WP_006546397.1">
    <property type="nucleotide sequence ID" value="NZ_DS999541.1"/>
</dbReference>
<dbReference type="eggNOG" id="COG3022">
    <property type="taxonomic scope" value="Bacteria"/>
</dbReference>
<proteinExistence type="predicted"/>
<dbReference type="EMBL" id="ACFG01000033">
    <property type="protein sequence ID" value="EEH63510.1"/>
    <property type="molecule type" value="Genomic_DNA"/>
</dbReference>
<dbReference type="Pfam" id="PF03883">
    <property type="entry name" value="H2O2_YaaD"/>
    <property type="match status" value="1"/>
</dbReference>
<accession>C0W1D7</accession>
<dbReference type="PANTHER" id="PTHR30283:SF4">
    <property type="entry name" value="PEROXIDE STRESS RESISTANCE PROTEIN YAAA"/>
    <property type="match status" value="1"/>
</dbReference>
<dbReference type="AlphaFoldDB" id="C0W1D7"/>
<keyword evidence="2" id="KW-1185">Reference proteome</keyword>
<dbReference type="STRING" id="525245.HMPREF0044_1227"/>
<dbReference type="GO" id="GO:0033194">
    <property type="term" value="P:response to hydroperoxide"/>
    <property type="evidence" value="ECO:0007669"/>
    <property type="project" value="TreeGrafter"/>
</dbReference>
<dbReference type="HOGENOM" id="CLU_071581_0_0_11"/>
<organism evidence="1 2">
    <name type="scientific">Gleimia coleocanis DSM 15436</name>
    <dbReference type="NCBI Taxonomy" id="525245"/>
    <lineage>
        <taxon>Bacteria</taxon>
        <taxon>Bacillati</taxon>
        <taxon>Actinomycetota</taxon>
        <taxon>Actinomycetes</taxon>
        <taxon>Actinomycetales</taxon>
        <taxon>Actinomycetaceae</taxon>
        <taxon>Gleimia</taxon>
    </lineage>
</organism>
<evidence type="ECO:0008006" key="3">
    <source>
        <dbReference type="Google" id="ProtNLM"/>
    </source>
</evidence>
<dbReference type="PANTHER" id="PTHR30283">
    <property type="entry name" value="PEROXIDE STRESS RESPONSE PROTEIN YAAA"/>
    <property type="match status" value="1"/>
</dbReference>
<gene>
    <name evidence="1" type="ORF">HMPREF0044_1227</name>
</gene>
<protein>
    <recommendedName>
        <fullName evidence="3">Peroxide stress protein YaaA</fullName>
    </recommendedName>
</protein>
<dbReference type="Proteomes" id="UP000010301">
    <property type="component" value="Unassembled WGS sequence"/>
</dbReference>